<dbReference type="STRING" id="55802.TBCH5v1_2309"/>
<proteinExistence type="predicted"/>
<name>A0A0S1XEG8_THEBA</name>
<dbReference type="RefSeq" id="WP_056934634.1">
    <property type="nucleotide sequence ID" value="NZ_CP013050.1"/>
</dbReference>
<reference evidence="1 2" key="1">
    <citation type="journal article" date="2016" name="Genome Announc.">
        <title>Complete genome sequence of the hyperthermophilic and piezophilic archaeon Thermococcus barophilus Ch5, capable of growth at the expense of hydrogenogenesis from carbon monoxide and formate.</title>
        <authorList>
            <person name="Oger P."/>
            <person name="Sokolova T.G."/>
            <person name="Kozhevnikova D.A."/>
            <person name="Taranov E.A."/>
            <person name="Vannier P."/>
            <person name="Lee H.S."/>
            <person name="Kwon K.K."/>
            <person name="Kang S.G."/>
            <person name="Lee J.H."/>
            <person name="Bonch-Osmolovskaya E.A."/>
            <person name="Lebedinsky A.V."/>
        </authorList>
    </citation>
    <scope>NUCLEOTIDE SEQUENCE [LARGE SCALE GENOMIC DNA]</scope>
    <source>
        <strain evidence="2">Ch5</strain>
    </source>
</reference>
<gene>
    <name evidence="1" type="ORF">TBCH5v1_2309</name>
</gene>
<organism evidence="1 2">
    <name type="scientific">Thermococcus barophilus</name>
    <dbReference type="NCBI Taxonomy" id="55802"/>
    <lineage>
        <taxon>Archaea</taxon>
        <taxon>Methanobacteriati</taxon>
        <taxon>Methanobacteriota</taxon>
        <taxon>Thermococci</taxon>
        <taxon>Thermococcales</taxon>
        <taxon>Thermococcaceae</taxon>
        <taxon>Thermococcus</taxon>
    </lineage>
</organism>
<dbReference type="AlphaFoldDB" id="A0A0S1XEG8"/>
<protein>
    <submittedName>
        <fullName evidence="1">Uncharacterized protein</fullName>
    </submittedName>
</protein>
<evidence type="ECO:0000313" key="1">
    <source>
        <dbReference type="EMBL" id="ALM76204.1"/>
    </source>
</evidence>
<evidence type="ECO:0000313" key="2">
    <source>
        <dbReference type="Proteomes" id="UP000066042"/>
    </source>
</evidence>
<dbReference type="Proteomes" id="UP000066042">
    <property type="component" value="Chromosome"/>
</dbReference>
<dbReference type="GeneID" id="26137527"/>
<sequence>MAQRVGGKGVIVRGISTDIDTEMMAKLLAIVKRSSKAQIYREAVAKLFREEFGNKSIQQVIKELGVEI</sequence>
<dbReference type="PATRIC" id="fig|55802.8.peg.2289"/>
<accession>A0A0S1XEG8</accession>
<dbReference type="EMBL" id="CP013050">
    <property type="protein sequence ID" value="ALM76204.1"/>
    <property type="molecule type" value="Genomic_DNA"/>
</dbReference>